<dbReference type="RefSeq" id="WP_160178487.1">
    <property type="nucleotide sequence ID" value="NZ_CP047656.1"/>
</dbReference>
<keyword evidence="3" id="KW-1185">Reference proteome</keyword>
<dbReference type="PANTHER" id="PTHR19308">
    <property type="entry name" value="PHOSPHATIDYLCHOLINE TRANSFER PROTEIN"/>
    <property type="match status" value="1"/>
</dbReference>
<dbReference type="GO" id="GO:0008289">
    <property type="term" value="F:lipid binding"/>
    <property type="evidence" value="ECO:0007669"/>
    <property type="project" value="InterPro"/>
</dbReference>
<reference evidence="2 3" key="1">
    <citation type="submission" date="2019-12" db="EMBL/GenBank/DDBJ databases">
        <title>Genome sequencing and assembly of endphytes of Porphyra tenera.</title>
        <authorList>
            <person name="Park J.M."/>
            <person name="Shin R."/>
            <person name="Jo S.H."/>
        </authorList>
    </citation>
    <scope>NUCLEOTIDE SEQUENCE [LARGE SCALE GENOMIC DNA]</scope>
    <source>
        <strain evidence="2 3">GPM4</strain>
    </source>
</reference>
<dbReference type="Gene3D" id="3.30.530.20">
    <property type="match status" value="1"/>
</dbReference>
<sequence length="226" mass="25265">MQSSFKYSLSGIIFYAACSINGWCSDNEISSQSDNVQYTSDDLGEWELASETNNVVIYKRNTTTGYIEVRGVTRVRNTPEAFTALLAQTALAPEWIANNQEVTVLSSHQNTRLVRSKFSAPWPLKNRDMVTQSTTYYKDNALYIDIIDASTRYPTSADFVRIRDVSGQWMLSSAGNGVTIIEYRGQANPGGNIPIWLANRTLISAMGETFENIVHQLDNPPQTTQD</sequence>
<dbReference type="CDD" id="cd08876">
    <property type="entry name" value="START_1"/>
    <property type="match status" value="1"/>
</dbReference>
<dbReference type="EMBL" id="CP047656">
    <property type="protein sequence ID" value="QHJ10637.1"/>
    <property type="molecule type" value="Genomic_DNA"/>
</dbReference>
<dbReference type="SUPFAM" id="SSF55961">
    <property type="entry name" value="Bet v1-like"/>
    <property type="match status" value="1"/>
</dbReference>
<dbReference type="PANTHER" id="PTHR19308:SF14">
    <property type="entry name" value="START DOMAIN-CONTAINING PROTEIN"/>
    <property type="match status" value="1"/>
</dbReference>
<dbReference type="AlphaFoldDB" id="A0A857JI67"/>
<accession>A0A857JI67</accession>
<feature type="domain" description="START" evidence="1">
    <location>
        <begin position="43"/>
        <end position="222"/>
    </location>
</feature>
<proteinExistence type="predicted"/>
<dbReference type="Proteomes" id="UP000464524">
    <property type="component" value="Chromosome"/>
</dbReference>
<dbReference type="KEGG" id="pmes:FX988_00856"/>
<dbReference type="InterPro" id="IPR051213">
    <property type="entry name" value="START_lipid_transfer"/>
</dbReference>
<dbReference type="InterPro" id="IPR028347">
    <property type="entry name" value="START_dom_prot"/>
</dbReference>
<gene>
    <name evidence="2" type="ORF">FX988_00856</name>
</gene>
<dbReference type="Pfam" id="PF01852">
    <property type="entry name" value="START"/>
    <property type="match status" value="1"/>
</dbReference>
<dbReference type="InterPro" id="IPR023393">
    <property type="entry name" value="START-like_dom_sf"/>
</dbReference>
<protein>
    <recommendedName>
        <fullName evidence="1">START domain-containing protein</fullName>
    </recommendedName>
</protein>
<organism evidence="2 3">
    <name type="scientific">Paraglaciecola mesophila</name>
    <dbReference type="NCBI Taxonomy" id="197222"/>
    <lineage>
        <taxon>Bacteria</taxon>
        <taxon>Pseudomonadati</taxon>
        <taxon>Pseudomonadota</taxon>
        <taxon>Gammaproteobacteria</taxon>
        <taxon>Alteromonadales</taxon>
        <taxon>Alteromonadaceae</taxon>
        <taxon>Paraglaciecola</taxon>
    </lineage>
</organism>
<evidence type="ECO:0000259" key="1">
    <source>
        <dbReference type="Pfam" id="PF01852"/>
    </source>
</evidence>
<dbReference type="InterPro" id="IPR002913">
    <property type="entry name" value="START_lipid-bd_dom"/>
</dbReference>
<name>A0A857JI67_9ALTE</name>
<dbReference type="OrthoDB" id="5734556at2"/>
<evidence type="ECO:0000313" key="2">
    <source>
        <dbReference type="EMBL" id="QHJ10637.1"/>
    </source>
</evidence>
<evidence type="ECO:0000313" key="3">
    <source>
        <dbReference type="Proteomes" id="UP000464524"/>
    </source>
</evidence>
<dbReference type="GO" id="GO:0005737">
    <property type="term" value="C:cytoplasm"/>
    <property type="evidence" value="ECO:0007669"/>
    <property type="project" value="UniProtKB-ARBA"/>
</dbReference>